<dbReference type="Gene3D" id="1.10.10.10">
    <property type="entry name" value="Winged helix-like DNA-binding domain superfamily/Winged helix DNA-binding domain"/>
    <property type="match status" value="1"/>
</dbReference>
<dbReference type="EMBL" id="CP042829">
    <property type="protein sequence ID" value="QFG02143.1"/>
    <property type="molecule type" value="Genomic_DNA"/>
</dbReference>
<dbReference type="Pfam" id="PF12802">
    <property type="entry name" value="MarR_2"/>
    <property type="match status" value="1"/>
</dbReference>
<evidence type="ECO:0000259" key="2">
    <source>
        <dbReference type="Pfam" id="PF12802"/>
    </source>
</evidence>
<sequence>METRAGGRDRSARRPAHQRLDMADGDVAHRRLGRQACSPGGATMSGAAIVRARYRALDPGTSRQAASELNASGAARTQAAWFLAAVRDHPGLTASELAQLSGGRFDRYAANRRLADLERAGLVRKGEPRRAPSGRPEVTWWPAERQGVLL</sequence>
<feature type="region of interest" description="Disordered" evidence="1">
    <location>
        <begin position="1"/>
        <end position="27"/>
    </location>
</feature>
<dbReference type="InterPro" id="IPR036388">
    <property type="entry name" value="WH-like_DNA-bd_sf"/>
</dbReference>
<evidence type="ECO:0000313" key="4">
    <source>
        <dbReference type="Proteomes" id="UP000326331"/>
    </source>
</evidence>
<gene>
    <name evidence="3" type="ORF">Tbon_02140</name>
</gene>
<proteinExistence type="predicted"/>
<keyword evidence="4" id="KW-1185">Reference proteome</keyword>
<dbReference type="Proteomes" id="UP000326331">
    <property type="component" value="Chromosome"/>
</dbReference>
<evidence type="ECO:0000313" key="3">
    <source>
        <dbReference type="EMBL" id="QFG02143.1"/>
    </source>
</evidence>
<evidence type="ECO:0000256" key="1">
    <source>
        <dbReference type="SAM" id="MobiDB-lite"/>
    </source>
</evidence>
<organism evidence="3 4">
    <name type="scientific">Tepidiforma bonchosmolovskayae</name>
    <dbReference type="NCBI Taxonomy" id="2601677"/>
    <lineage>
        <taxon>Bacteria</taxon>
        <taxon>Bacillati</taxon>
        <taxon>Chloroflexota</taxon>
        <taxon>Tepidiformia</taxon>
        <taxon>Tepidiformales</taxon>
        <taxon>Tepidiformaceae</taxon>
        <taxon>Tepidiforma</taxon>
    </lineage>
</organism>
<accession>A0ABX6BZ01</accession>
<dbReference type="SUPFAM" id="SSF46785">
    <property type="entry name" value="Winged helix' DNA-binding domain"/>
    <property type="match status" value="1"/>
</dbReference>
<reference evidence="3 4" key="1">
    <citation type="submission" date="2019-10" db="EMBL/GenBank/DDBJ databases">
        <title>Thermopilla bonchosmolovskayae gen. nov., sp. nov., a moderately thermophilic Chloroflexi bacterium from a Chukotka hot spring (Arctic, Russia), representing a novel classis Thermopillaia, which include previously uncultivated lineage OLB14.</title>
        <authorList>
            <person name="Kochetkova T.V."/>
            <person name="Zayulina K.S."/>
            <person name="Zhigarkov V.S."/>
            <person name="Minaev N.V."/>
            <person name="Novikov A."/>
            <person name="Toshchakov S.V."/>
            <person name="Elcheninov A.G."/>
            <person name="Kublanov I.V."/>
        </authorList>
    </citation>
    <scope>NUCLEOTIDE SEQUENCE [LARGE SCALE GENOMIC DNA]</scope>
    <source>
        <strain evidence="3 4">3753O</strain>
    </source>
</reference>
<protein>
    <submittedName>
        <fullName evidence="3">MarR family transcriptional regulator</fullName>
    </submittedName>
</protein>
<dbReference type="InterPro" id="IPR036390">
    <property type="entry name" value="WH_DNA-bd_sf"/>
</dbReference>
<feature type="domain" description="HTH marR-type" evidence="2">
    <location>
        <begin position="79"/>
        <end position="128"/>
    </location>
</feature>
<name>A0ABX6BZ01_9CHLR</name>
<dbReference type="InterPro" id="IPR000835">
    <property type="entry name" value="HTH_MarR-typ"/>
</dbReference>